<dbReference type="SUPFAM" id="SSF48097">
    <property type="entry name" value="Regulator of G-protein signaling, RGS"/>
    <property type="match status" value="1"/>
</dbReference>
<reference evidence="4 5" key="1">
    <citation type="submission" date="2019-03" db="EMBL/GenBank/DDBJ databases">
        <authorList>
            <person name="Gaulin E."/>
            <person name="Dumas B."/>
        </authorList>
    </citation>
    <scope>NUCLEOTIDE SEQUENCE [LARGE SCALE GENOMIC DNA]</scope>
    <source>
        <strain evidence="4">CBS 568.67</strain>
    </source>
</reference>
<reference evidence="3" key="2">
    <citation type="submission" date="2019-06" db="EMBL/GenBank/DDBJ databases">
        <title>Genomics analysis of Aphanomyces spp. identifies a new class of oomycete effector associated with host adaptation.</title>
        <authorList>
            <person name="Gaulin E."/>
        </authorList>
    </citation>
    <scope>NUCLEOTIDE SEQUENCE</scope>
    <source>
        <strain evidence="3">CBS 578.67</strain>
    </source>
</reference>
<feature type="domain" description="RGS" evidence="2">
    <location>
        <begin position="293"/>
        <end position="363"/>
    </location>
</feature>
<keyword evidence="1" id="KW-1133">Transmembrane helix</keyword>
<accession>A0A485KG25</accession>
<evidence type="ECO:0000256" key="1">
    <source>
        <dbReference type="SAM" id="Phobius"/>
    </source>
</evidence>
<organism evidence="4 5">
    <name type="scientific">Aphanomyces stellatus</name>
    <dbReference type="NCBI Taxonomy" id="120398"/>
    <lineage>
        <taxon>Eukaryota</taxon>
        <taxon>Sar</taxon>
        <taxon>Stramenopiles</taxon>
        <taxon>Oomycota</taxon>
        <taxon>Saprolegniomycetes</taxon>
        <taxon>Saprolegniales</taxon>
        <taxon>Verrucalvaceae</taxon>
        <taxon>Aphanomyces</taxon>
    </lineage>
</organism>
<dbReference type="EMBL" id="CAADRA010000746">
    <property type="protein sequence ID" value="VFT80945.1"/>
    <property type="molecule type" value="Genomic_DNA"/>
</dbReference>
<feature type="transmembrane region" description="Helical" evidence="1">
    <location>
        <begin position="42"/>
        <end position="64"/>
    </location>
</feature>
<feature type="transmembrane region" description="Helical" evidence="1">
    <location>
        <begin position="76"/>
        <end position="100"/>
    </location>
</feature>
<evidence type="ECO:0000313" key="5">
    <source>
        <dbReference type="Proteomes" id="UP000332933"/>
    </source>
</evidence>
<dbReference type="EMBL" id="VJMH01000746">
    <property type="protein sequence ID" value="KAF0714601.1"/>
    <property type="molecule type" value="Genomic_DNA"/>
</dbReference>
<keyword evidence="5" id="KW-1185">Reference proteome</keyword>
<gene>
    <name evidence="4" type="primary">Aste57867_3795</name>
    <name evidence="3" type="ORF">As57867_003784</name>
    <name evidence="4" type="ORF">ASTE57867_3795</name>
</gene>
<feature type="transmembrane region" description="Helical" evidence="1">
    <location>
        <begin position="183"/>
        <end position="203"/>
    </location>
</feature>
<dbReference type="OrthoDB" id="77345at2759"/>
<dbReference type="Pfam" id="PF00615">
    <property type="entry name" value="RGS"/>
    <property type="match status" value="1"/>
</dbReference>
<evidence type="ECO:0000313" key="4">
    <source>
        <dbReference type="EMBL" id="VFT80945.1"/>
    </source>
</evidence>
<sequence>MVDSAGPTALFVVLLLVSCALPLAIGLFLTRRHYPSIRYASPHQTAVCSSFAAILSVGTSAMLLSQDSVSCGSFNVFIYLFTNAGFFGLCVTQLTLVLTFHLTQQLALHNADTKVGEKAKAFATIQRLRRLLTPHSIVAKWVVGNLVWFLPPLAAVDAPLVTNMQSTSIANCLAVPMNVVMNGIILLQILLFIVALVVLSLYLSKVIDNFGLRRHYQVMSRVLASLLCLECLCVVFHTADVVAAYRLRYVVLPLGGIAVVGCQVVWPLLQSRHEAPISMHGHEDHSSKLAVLEDFLATDDGLAAFSAFARLEFSLENVVAWKAAFEFKKKGGGDAYAIYSSYMSVGAAMETNIPDALRQHYHDIFIKHHRRVSQGGRTSTVASVIADNDVQTAINQDPAVFDAFCSDVDGCVCRLAKLARCVPGHTLPAHEVP</sequence>
<keyword evidence="1" id="KW-0812">Transmembrane</keyword>
<dbReference type="AlphaFoldDB" id="A0A485KG25"/>
<dbReference type="InterPro" id="IPR044926">
    <property type="entry name" value="RGS_subdomain_2"/>
</dbReference>
<feature type="transmembrane region" description="Helical" evidence="1">
    <location>
        <begin position="6"/>
        <end position="30"/>
    </location>
</feature>
<protein>
    <submittedName>
        <fullName evidence="4">Aste57867_3795 protein</fullName>
    </submittedName>
</protein>
<feature type="transmembrane region" description="Helical" evidence="1">
    <location>
        <begin position="223"/>
        <end position="245"/>
    </location>
</feature>
<dbReference type="InterPro" id="IPR016137">
    <property type="entry name" value="RGS"/>
</dbReference>
<name>A0A485KG25_9STRA</name>
<keyword evidence="1" id="KW-0472">Membrane</keyword>
<dbReference type="Gene3D" id="1.10.167.10">
    <property type="entry name" value="Regulator of G-protein Signalling 4, domain 2"/>
    <property type="match status" value="1"/>
</dbReference>
<dbReference type="Proteomes" id="UP000332933">
    <property type="component" value="Unassembled WGS sequence"/>
</dbReference>
<evidence type="ECO:0000313" key="3">
    <source>
        <dbReference type="EMBL" id="KAF0714601.1"/>
    </source>
</evidence>
<evidence type="ECO:0000259" key="2">
    <source>
        <dbReference type="Pfam" id="PF00615"/>
    </source>
</evidence>
<proteinExistence type="predicted"/>
<dbReference type="InterPro" id="IPR036305">
    <property type="entry name" value="RGS_sf"/>
</dbReference>
<feature type="transmembrane region" description="Helical" evidence="1">
    <location>
        <begin position="137"/>
        <end position="156"/>
    </location>
</feature>